<name>A0A316G1B9_9RHOB</name>
<keyword evidence="3" id="KW-1185">Reference proteome</keyword>
<gene>
    <name evidence="2" type="ORF">C8D95_113125</name>
</gene>
<accession>A0A316G1B9</accession>
<dbReference type="RefSeq" id="WP_109761054.1">
    <property type="nucleotide sequence ID" value="NZ_CP034588.1"/>
</dbReference>
<dbReference type="SUPFAM" id="SSF54637">
    <property type="entry name" value="Thioesterase/thiol ester dehydrase-isomerase"/>
    <property type="match status" value="1"/>
</dbReference>
<evidence type="ECO:0000313" key="2">
    <source>
        <dbReference type="EMBL" id="PWK53600.1"/>
    </source>
</evidence>
<sequence length="136" mass="15201">MDAFDFAAHGWKLHDQEGFLGLIGPVWEREEDLGPALAFQAGEKHRNKRGVVQGGMLMTVADRLIGNFARSRNLQRPQATIQLDVHFLAAVKIGDVVMGRAEMMRDTRALMFLRGELCVAERVVVIANGVWKKLDT</sequence>
<dbReference type="InterPro" id="IPR029069">
    <property type="entry name" value="HotDog_dom_sf"/>
</dbReference>
<protein>
    <submittedName>
        <fullName evidence="2">Acyl-coenzyme A thioesterase PaaI-like protein</fullName>
    </submittedName>
</protein>
<feature type="domain" description="Thioesterase" evidence="1">
    <location>
        <begin position="50"/>
        <end position="124"/>
    </location>
</feature>
<dbReference type="Proteomes" id="UP000245390">
    <property type="component" value="Unassembled WGS sequence"/>
</dbReference>
<organism evidence="2 3">
    <name type="scientific">Silicimonas algicola</name>
    <dbReference type="NCBI Taxonomy" id="1826607"/>
    <lineage>
        <taxon>Bacteria</taxon>
        <taxon>Pseudomonadati</taxon>
        <taxon>Pseudomonadota</taxon>
        <taxon>Alphaproteobacteria</taxon>
        <taxon>Rhodobacterales</taxon>
        <taxon>Paracoccaceae</taxon>
    </lineage>
</organism>
<dbReference type="OrthoDB" id="3477511at2"/>
<dbReference type="CDD" id="cd03443">
    <property type="entry name" value="PaaI_thioesterase"/>
    <property type="match status" value="1"/>
</dbReference>
<reference evidence="2 3" key="1">
    <citation type="submission" date="2018-05" db="EMBL/GenBank/DDBJ databases">
        <title>Genomic Encyclopedia of Type Strains, Phase IV (KMG-IV): sequencing the most valuable type-strain genomes for metagenomic binning, comparative biology and taxonomic classification.</title>
        <authorList>
            <person name="Goeker M."/>
        </authorList>
    </citation>
    <scope>NUCLEOTIDE SEQUENCE [LARGE SCALE GENOMIC DNA]</scope>
    <source>
        <strain evidence="2 3">DSM 103371</strain>
    </source>
</reference>
<evidence type="ECO:0000259" key="1">
    <source>
        <dbReference type="Pfam" id="PF03061"/>
    </source>
</evidence>
<dbReference type="Pfam" id="PF03061">
    <property type="entry name" value="4HBT"/>
    <property type="match status" value="1"/>
</dbReference>
<dbReference type="KEGG" id="salo:EF888_15025"/>
<dbReference type="GO" id="GO:0016790">
    <property type="term" value="F:thiolester hydrolase activity"/>
    <property type="evidence" value="ECO:0007669"/>
    <property type="project" value="UniProtKB-ARBA"/>
</dbReference>
<comment type="caution">
    <text evidence="2">The sequence shown here is derived from an EMBL/GenBank/DDBJ whole genome shotgun (WGS) entry which is preliminary data.</text>
</comment>
<dbReference type="AlphaFoldDB" id="A0A316G1B9"/>
<dbReference type="Gene3D" id="3.10.129.10">
    <property type="entry name" value="Hotdog Thioesterase"/>
    <property type="match status" value="1"/>
</dbReference>
<dbReference type="EMBL" id="QGGV01000013">
    <property type="protein sequence ID" value="PWK53600.1"/>
    <property type="molecule type" value="Genomic_DNA"/>
</dbReference>
<dbReference type="InterPro" id="IPR006683">
    <property type="entry name" value="Thioestr_dom"/>
</dbReference>
<proteinExistence type="predicted"/>
<evidence type="ECO:0000313" key="3">
    <source>
        <dbReference type="Proteomes" id="UP000245390"/>
    </source>
</evidence>